<feature type="transmembrane region" description="Helical" evidence="1">
    <location>
        <begin position="20"/>
        <end position="41"/>
    </location>
</feature>
<evidence type="ECO:0000256" key="1">
    <source>
        <dbReference type="SAM" id="Phobius"/>
    </source>
</evidence>
<keyword evidence="3" id="KW-1185">Reference proteome</keyword>
<evidence type="ECO:0000313" key="3">
    <source>
        <dbReference type="Proteomes" id="UP000032142"/>
    </source>
</evidence>
<sequence length="64" mass="7356">MPLSQTGSYTKSNMMPMSQTWSYTITHIGSYVMAYVLIGLYGRRNFVDTFLNVSFFLNSYIHSS</sequence>
<keyword evidence="1" id="KW-1133">Transmembrane helix</keyword>
<name>A0A0B0P613_GOSAR</name>
<gene>
    <name evidence="2" type="ORF">F383_25562</name>
</gene>
<keyword evidence="1" id="KW-0472">Membrane</keyword>
<protein>
    <submittedName>
        <fullName evidence="2">Uncharacterized protein</fullName>
    </submittedName>
</protein>
<proteinExistence type="predicted"/>
<accession>A0A0B0P613</accession>
<reference evidence="3" key="1">
    <citation type="submission" date="2014-09" db="EMBL/GenBank/DDBJ databases">
        <authorList>
            <person name="Mudge J."/>
            <person name="Ramaraj T."/>
            <person name="Lindquist I.E."/>
            <person name="Bharti A.K."/>
            <person name="Sundararajan A."/>
            <person name="Cameron C.T."/>
            <person name="Woodward J.E."/>
            <person name="May G.D."/>
            <person name="Brubaker C."/>
            <person name="Broadhvest J."/>
            <person name="Wilkins T.A."/>
        </authorList>
    </citation>
    <scope>NUCLEOTIDE SEQUENCE</scope>
    <source>
        <strain evidence="3">cv. AKA8401</strain>
    </source>
</reference>
<dbReference type="AlphaFoldDB" id="A0A0B0P613"/>
<dbReference type="Proteomes" id="UP000032142">
    <property type="component" value="Unassembled WGS sequence"/>
</dbReference>
<dbReference type="EMBL" id="KN415887">
    <property type="protein sequence ID" value="KHG20505.1"/>
    <property type="molecule type" value="Genomic_DNA"/>
</dbReference>
<keyword evidence="1" id="KW-0812">Transmembrane</keyword>
<organism evidence="2 3">
    <name type="scientific">Gossypium arboreum</name>
    <name type="common">Tree cotton</name>
    <name type="synonym">Gossypium nanking</name>
    <dbReference type="NCBI Taxonomy" id="29729"/>
    <lineage>
        <taxon>Eukaryota</taxon>
        <taxon>Viridiplantae</taxon>
        <taxon>Streptophyta</taxon>
        <taxon>Embryophyta</taxon>
        <taxon>Tracheophyta</taxon>
        <taxon>Spermatophyta</taxon>
        <taxon>Magnoliopsida</taxon>
        <taxon>eudicotyledons</taxon>
        <taxon>Gunneridae</taxon>
        <taxon>Pentapetalae</taxon>
        <taxon>rosids</taxon>
        <taxon>malvids</taxon>
        <taxon>Malvales</taxon>
        <taxon>Malvaceae</taxon>
        <taxon>Malvoideae</taxon>
        <taxon>Gossypium</taxon>
    </lineage>
</organism>
<evidence type="ECO:0000313" key="2">
    <source>
        <dbReference type="EMBL" id="KHG20505.1"/>
    </source>
</evidence>